<keyword evidence="2" id="KW-1185">Reference proteome</keyword>
<name>A0ABY5BGF7_BURGL</name>
<sequence length="91" mass="10450">MKPKTEKSITEMELQGLLMGGSIATFEAIPTDDGSQFEILINGQFYLQSQRQPRRRFSSLDTLAGYLVDRWGIETVTVHFDGWKRKNKPEN</sequence>
<organism evidence="1 2">
    <name type="scientific">Burkholderia glumae</name>
    <name type="common">Pseudomonas glumae</name>
    <dbReference type="NCBI Taxonomy" id="337"/>
    <lineage>
        <taxon>Bacteria</taxon>
        <taxon>Pseudomonadati</taxon>
        <taxon>Pseudomonadota</taxon>
        <taxon>Betaproteobacteria</taxon>
        <taxon>Burkholderiales</taxon>
        <taxon>Burkholderiaceae</taxon>
        <taxon>Burkholderia</taxon>
    </lineage>
</organism>
<accession>A0ABY5BGF7</accession>
<evidence type="ECO:0000313" key="2">
    <source>
        <dbReference type="Proteomes" id="UP001056386"/>
    </source>
</evidence>
<dbReference type="Proteomes" id="UP001056386">
    <property type="component" value="Chromosome 1"/>
</dbReference>
<dbReference type="RefSeq" id="WP_252836759.1">
    <property type="nucleotide sequence ID" value="NZ_CP099587.1"/>
</dbReference>
<protein>
    <submittedName>
        <fullName evidence="1">Uncharacterized protein</fullName>
    </submittedName>
</protein>
<evidence type="ECO:0000313" key="1">
    <source>
        <dbReference type="EMBL" id="USS45134.1"/>
    </source>
</evidence>
<proteinExistence type="predicted"/>
<dbReference type="EMBL" id="CP099587">
    <property type="protein sequence ID" value="USS45134.1"/>
    <property type="molecule type" value="Genomic_DNA"/>
</dbReference>
<gene>
    <name evidence="1" type="ORF">NFI99_26455</name>
</gene>
<reference evidence="1" key="1">
    <citation type="submission" date="2022-06" db="EMBL/GenBank/DDBJ databases">
        <title>Draft genome sequence of Burkholderia glumae strain GR20004 isolated from rice panicle showing bacterial panicle blight.</title>
        <authorList>
            <person name="Choi S.Y."/>
            <person name="Lee Y.H."/>
        </authorList>
    </citation>
    <scope>NUCLEOTIDE SEQUENCE</scope>
    <source>
        <strain evidence="1">GR20004</strain>
    </source>
</reference>